<reference evidence="2" key="1">
    <citation type="journal article" date="2023" name="Mol. Ecol. Resour.">
        <title>Chromosome-level genome assembly of a triploid poplar Populus alba 'Berolinensis'.</title>
        <authorList>
            <person name="Chen S."/>
            <person name="Yu Y."/>
            <person name="Wang X."/>
            <person name="Wang S."/>
            <person name="Zhang T."/>
            <person name="Zhou Y."/>
            <person name="He R."/>
            <person name="Meng N."/>
            <person name="Wang Y."/>
            <person name="Liu W."/>
            <person name="Liu Z."/>
            <person name="Liu J."/>
            <person name="Guo Q."/>
            <person name="Huang H."/>
            <person name="Sederoff R.R."/>
            <person name="Wang G."/>
            <person name="Qu G."/>
            <person name="Chen S."/>
        </authorList>
    </citation>
    <scope>NUCLEOTIDE SEQUENCE</scope>
    <source>
        <strain evidence="2">SC-2020</strain>
    </source>
</reference>
<accession>A0AAD6M7Y2</accession>
<comment type="caution">
    <text evidence="2">The sequence shown here is derived from an EMBL/GenBank/DDBJ whole genome shotgun (WGS) entry which is preliminary data.</text>
</comment>
<organism evidence="2 3">
    <name type="scientific">Populus alba x Populus x berolinensis</name>
    <dbReference type="NCBI Taxonomy" id="444605"/>
    <lineage>
        <taxon>Eukaryota</taxon>
        <taxon>Viridiplantae</taxon>
        <taxon>Streptophyta</taxon>
        <taxon>Embryophyta</taxon>
        <taxon>Tracheophyta</taxon>
        <taxon>Spermatophyta</taxon>
        <taxon>Magnoliopsida</taxon>
        <taxon>eudicotyledons</taxon>
        <taxon>Gunneridae</taxon>
        <taxon>Pentapetalae</taxon>
        <taxon>rosids</taxon>
        <taxon>fabids</taxon>
        <taxon>Malpighiales</taxon>
        <taxon>Salicaceae</taxon>
        <taxon>Saliceae</taxon>
        <taxon>Populus</taxon>
    </lineage>
</organism>
<evidence type="ECO:0000313" key="2">
    <source>
        <dbReference type="EMBL" id="KAJ6980628.1"/>
    </source>
</evidence>
<dbReference type="AlphaFoldDB" id="A0AAD6M7Y2"/>
<gene>
    <name evidence="2" type="ORF">NC653_028438</name>
</gene>
<proteinExistence type="predicted"/>
<dbReference type="PANTHER" id="PTHR35767:SF1">
    <property type="entry name" value="HAPLESS PROTEIN"/>
    <property type="match status" value="1"/>
</dbReference>
<dbReference type="Proteomes" id="UP001164929">
    <property type="component" value="Chromosome 11"/>
</dbReference>
<dbReference type="PANTHER" id="PTHR35767">
    <property type="entry name" value="HAPLESS PROTEIN"/>
    <property type="match status" value="1"/>
</dbReference>
<feature type="region of interest" description="Disordered" evidence="1">
    <location>
        <begin position="1"/>
        <end position="40"/>
    </location>
</feature>
<evidence type="ECO:0000256" key="1">
    <source>
        <dbReference type="SAM" id="MobiDB-lite"/>
    </source>
</evidence>
<feature type="compositionally biased region" description="Polar residues" evidence="1">
    <location>
        <begin position="1"/>
        <end position="17"/>
    </location>
</feature>
<evidence type="ECO:0000313" key="3">
    <source>
        <dbReference type="Proteomes" id="UP001164929"/>
    </source>
</evidence>
<dbReference type="EMBL" id="JAQIZT010000011">
    <property type="protein sequence ID" value="KAJ6980628.1"/>
    <property type="molecule type" value="Genomic_DNA"/>
</dbReference>
<protein>
    <submittedName>
        <fullName evidence="2">Uncharacterized protein</fullName>
    </submittedName>
</protein>
<name>A0AAD6M7Y2_9ROSI</name>
<sequence>MGSEDFQGNSSLTTIRVHSSPDQHDMIDGDSSDSPLSAVSTISNSMVGRSDFSYSEPPSSAGHCVFQDKIRSGLMSAGIEPLAQQCWCSSASSN</sequence>
<keyword evidence="3" id="KW-1185">Reference proteome</keyword>